<dbReference type="Proteomes" id="UP001187531">
    <property type="component" value="Unassembled WGS sequence"/>
</dbReference>
<protein>
    <submittedName>
        <fullName evidence="1">Uncharacterized protein</fullName>
    </submittedName>
</protein>
<comment type="caution">
    <text evidence="1">The sequence shown here is derived from an EMBL/GenBank/DDBJ whole genome shotgun (WGS) entry which is preliminary data.</text>
</comment>
<keyword evidence="2" id="KW-1185">Reference proteome</keyword>
<evidence type="ECO:0000313" key="1">
    <source>
        <dbReference type="EMBL" id="KAK2720547.1"/>
    </source>
</evidence>
<organism evidence="1 2">
    <name type="scientific">Artemia franciscana</name>
    <name type="common">Brine shrimp</name>
    <name type="synonym">Artemia sanfranciscana</name>
    <dbReference type="NCBI Taxonomy" id="6661"/>
    <lineage>
        <taxon>Eukaryota</taxon>
        <taxon>Metazoa</taxon>
        <taxon>Ecdysozoa</taxon>
        <taxon>Arthropoda</taxon>
        <taxon>Crustacea</taxon>
        <taxon>Branchiopoda</taxon>
        <taxon>Anostraca</taxon>
        <taxon>Artemiidae</taxon>
        <taxon>Artemia</taxon>
    </lineage>
</organism>
<gene>
    <name evidence="1" type="ORF">QYM36_004431</name>
</gene>
<reference evidence="1" key="1">
    <citation type="submission" date="2023-07" db="EMBL/GenBank/DDBJ databases">
        <title>Chromosome-level genome assembly of Artemia franciscana.</title>
        <authorList>
            <person name="Jo E."/>
        </authorList>
    </citation>
    <scope>NUCLEOTIDE SEQUENCE</scope>
    <source>
        <tissue evidence="1">Whole body</tissue>
    </source>
</reference>
<dbReference type="EMBL" id="JAVRJZ010000007">
    <property type="protein sequence ID" value="KAK2720547.1"/>
    <property type="molecule type" value="Genomic_DNA"/>
</dbReference>
<evidence type="ECO:0000313" key="2">
    <source>
        <dbReference type="Proteomes" id="UP001187531"/>
    </source>
</evidence>
<name>A0AA88IEX1_ARTSF</name>
<proteinExistence type="predicted"/>
<sequence length="89" mass="10110">GEDDDTSSLATMDPRAREWIVACARGEYNHIAKLLQEEPRLAKRRIDVIRFNLYYRIGGVKMGGSGILTSAPYYPKESKRRESQGAFTM</sequence>
<dbReference type="AlphaFoldDB" id="A0AA88IEX1"/>
<feature type="non-terminal residue" evidence="1">
    <location>
        <position position="89"/>
    </location>
</feature>
<accession>A0AA88IEX1</accession>